<sequence length="175" mass="19699">MLYSLRLGCSQPMPFLPYPGISAFLTARVARPFVRADRLFFQLGFLIPYFISTPFPSYAVSIPLSTRAVACKGFPASGRTRPAEDRRTASIPPRHTAVGNPSPAFSCRSRSTATCGTRTRCPASAYLRPTCARTGRTGRSRRPSPCRVPRPRCCRPVSRSARTRTWTRRFRRVRW</sequence>
<dbReference type="Proteomes" id="UP000008702">
    <property type="component" value="Chromosome"/>
</dbReference>
<protein>
    <submittedName>
        <fullName evidence="1">Uncharacterized protein</fullName>
    </submittedName>
</protein>
<keyword evidence="2" id="KW-1185">Reference proteome</keyword>
<dbReference type="KEGG" id="bad:BAD_0876"/>
<reference evidence="1 2" key="1">
    <citation type="submission" date="2006-12" db="EMBL/GenBank/DDBJ databases">
        <title>Bifidobacterium adolescentis complete genome sequence.</title>
        <authorList>
            <person name="Suzuki T."/>
            <person name="Tsuda Y."/>
            <person name="Kanou N."/>
            <person name="Inoue T."/>
            <person name="Kumazaki K."/>
            <person name="Nagano S."/>
            <person name="Hirai S."/>
            <person name="Tanaka K."/>
            <person name="Watanabe K."/>
        </authorList>
    </citation>
    <scope>NUCLEOTIDE SEQUENCE [LARGE SCALE GENOMIC DNA]</scope>
    <source>
        <strain evidence="2">ATCC 15703 / DSM 20083 / NCTC 11814 / E194a</strain>
    </source>
</reference>
<organism evidence="1 2">
    <name type="scientific">Bifidobacterium adolescentis (strain ATCC 15703 / DSM 20083 / NCTC 11814 / E194a)</name>
    <dbReference type="NCBI Taxonomy" id="367928"/>
    <lineage>
        <taxon>Bacteria</taxon>
        <taxon>Bacillati</taxon>
        <taxon>Actinomycetota</taxon>
        <taxon>Actinomycetes</taxon>
        <taxon>Bifidobacteriales</taxon>
        <taxon>Bifidobacteriaceae</taxon>
        <taxon>Bifidobacterium</taxon>
    </lineage>
</organism>
<accession>A1A1S4</accession>
<evidence type="ECO:0000313" key="2">
    <source>
        <dbReference type="Proteomes" id="UP000008702"/>
    </source>
</evidence>
<dbReference type="EMBL" id="AP009256">
    <property type="protein sequence ID" value="BAF39657.1"/>
    <property type="molecule type" value="Genomic_DNA"/>
</dbReference>
<dbReference type="AlphaFoldDB" id="A1A1S4"/>
<name>A1A1S4_BIFAA</name>
<evidence type="ECO:0000313" key="1">
    <source>
        <dbReference type="EMBL" id="BAF39657.1"/>
    </source>
</evidence>
<gene>
    <name evidence="1" type="ordered locus">BAD_0876</name>
</gene>
<proteinExistence type="predicted"/>
<dbReference type="HOGENOM" id="CLU_1529684_0_0_11"/>